<dbReference type="GO" id="GO:0097268">
    <property type="term" value="C:cytoophidium"/>
    <property type="evidence" value="ECO:0007669"/>
    <property type="project" value="UniProtKB-ARBA"/>
</dbReference>
<dbReference type="FunFam" id="3.40.50.880:FF:000002">
    <property type="entry name" value="CTP synthase"/>
    <property type="match status" value="1"/>
</dbReference>
<comment type="catalytic activity">
    <reaction evidence="11">
        <text>L-glutamine + H2O = L-glutamate + NH4(+)</text>
        <dbReference type="Rhea" id="RHEA:15889"/>
        <dbReference type="ChEBI" id="CHEBI:15377"/>
        <dbReference type="ChEBI" id="CHEBI:28938"/>
        <dbReference type="ChEBI" id="CHEBI:29985"/>
        <dbReference type="ChEBI" id="CHEBI:58359"/>
    </reaction>
</comment>
<evidence type="ECO:0000256" key="1">
    <source>
        <dbReference type="ARBA" id="ARBA00005171"/>
    </source>
</evidence>
<dbReference type="CDD" id="cd03113">
    <property type="entry name" value="CTPS_N"/>
    <property type="match status" value="1"/>
</dbReference>
<dbReference type="GO" id="GO:0003883">
    <property type="term" value="F:CTP synthase activity"/>
    <property type="evidence" value="ECO:0007669"/>
    <property type="project" value="UniProtKB-UniRule"/>
</dbReference>
<comment type="activity regulation">
    <text evidence="11">Allosterically activated by GTP, when glutamine is the substrate; GTP has no effect on the reaction when ammonia is the substrate. The allosteric effector GTP functions by stabilizing the protein conformation that binds the tetrahedral intermediate(s) formed during glutamine hydrolysis. Inhibited by the product CTP, via allosteric rather than competitive inhibition.</text>
</comment>
<dbReference type="PANTHER" id="PTHR11550">
    <property type="entry name" value="CTP SYNTHASE"/>
    <property type="match status" value="1"/>
</dbReference>
<dbReference type="InterPro" id="IPR017456">
    <property type="entry name" value="CTP_synthase_N"/>
</dbReference>
<feature type="domain" description="CTP synthase N-terminal" evidence="13">
    <location>
        <begin position="3"/>
        <end position="265"/>
    </location>
</feature>
<dbReference type="GO" id="GO:0005829">
    <property type="term" value="C:cytosol"/>
    <property type="evidence" value="ECO:0007669"/>
    <property type="project" value="TreeGrafter"/>
</dbReference>
<keyword evidence="7 11" id="KW-0460">Magnesium</keyword>
<dbReference type="PANTHER" id="PTHR11550:SF0">
    <property type="entry name" value="CTP SYNTHASE-RELATED"/>
    <property type="match status" value="1"/>
</dbReference>
<comment type="miscellaneous">
    <text evidence="11">CTPSs have evolved a hybrid strategy for distinguishing between UTP and CTP. The overlapping regions of the product feedback inhibitory and substrate sites recognize a common feature in both compounds, the triphosphate moiety. To differentiate isosteric substrate and product pyrimidine rings, an additional pocket far from the expected kinase/ligase catalytic site, specifically recognizes the cytosine and ribose portions of the product inhibitor.</text>
</comment>
<dbReference type="GO" id="GO:0019856">
    <property type="term" value="P:pyrimidine nucleobase biosynthetic process"/>
    <property type="evidence" value="ECO:0007669"/>
    <property type="project" value="TreeGrafter"/>
</dbReference>
<dbReference type="Gene3D" id="3.40.50.300">
    <property type="entry name" value="P-loop containing nucleotide triphosphate hydrolases"/>
    <property type="match status" value="1"/>
</dbReference>
<keyword evidence="8 11" id="KW-0315">Glutamine amidotransferase</keyword>
<dbReference type="InterPro" id="IPR029062">
    <property type="entry name" value="Class_I_gatase-like"/>
</dbReference>
<comment type="catalytic activity">
    <reaction evidence="10 11">
        <text>UTP + L-glutamine + ATP + H2O = CTP + L-glutamate + ADP + phosphate + 2 H(+)</text>
        <dbReference type="Rhea" id="RHEA:26426"/>
        <dbReference type="ChEBI" id="CHEBI:15377"/>
        <dbReference type="ChEBI" id="CHEBI:15378"/>
        <dbReference type="ChEBI" id="CHEBI:29985"/>
        <dbReference type="ChEBI" id="CHEBI:30616"/>
        <dbReference type="ChEBI" id="CHEBI:37563"/>
        <dbReference type="ChEBI" id="CHEBI:43474"/>
        <dbReference type="ChEBI" id="CHEBI:46398"/>
        <dbReference type="ChEBI" id="CHEBI:58359"/>
        <dbReference type="ChEBI" id="CHEBI:456216"/>
        <dbReference type="EC" id="6.3.4.2"/>
    </reaction>
</comment>
<evidence type="ECO:0000313" key="14">
    <source>
        <dbReference type="EMBL" id="HHS51719.1"/>
    </source>
</evidence>
<dbReference type="GO" id="GO:0044210">
    <property type="term" value="P:'de novo' CTP biosynthetic process"/>
    <property type="evidence" value="ECO:0007669"/>
    <property type="project" value="UniProtKB-UniRule"/>
</dbReference>
<feature type="binding site" evidence="11">
    <location>
        <position position="222"/>
    </location>
    <ligand>
        <name>CTP</name>
        <dbReference type="ChEBI" id="CHEBI:37563"/>
        <note>allosteric inhibitor</note>
    </ligand>
</feature>
<dbReference type="InterPro" id="IPR004468">
    <property type="entry name" value="CTP_synthase"/>
</dbReference>
<evidence type="ECO:0000256" key="7">
    <source>
        <dbReference type="ARBA" id="ARBA00022842"/>
    </source>
</evidence>
<feature type="binding site" evidence="11">
    <location>
        <begin position="14"/>
        <end position="19"/>
    </location>
    <ligand>
        <name>ATP</name>
        <dbReference type="ChEBI" id="CHEBI:30616"/>
    </ligand>
</feature>
<evidence type="ECO:0000256" key="10">
    <source>
        <dbReference type="ARBA" id="ARBA00047781"/>
    </source>
</evidence>
<dbReference type="GO" id="GO:0042802">
    <property type="term" value="F:identical protein binding"/>
    <property type="evidence" value="ECO:0007669"/>
    <property type="project" value="TreeGrafter"/>
</dbReference>
<dbReference type="EMBL" id="DTLI01000060">
    <property type="protein sequence ID" value="HHS51719.1"/>
    <property type="molecule type" value="Genomic_DNA"/>
</dbReference>
<comment type="function">
    <text evidence="11">Catalyzes the ATP-dependent amination of UTP to CTP with either L-glutamine or ammonia as the source of nitrogen. Regulates intracellular CTP levels through interactions with the four ribonucleotide triphosphates.</text>
</comment>
<accession>A0A7C6EC46</accession>
<reference evidence="14" key="1">
    <citation type="journal article" date="2020" name="mSystems">
        <title>Genome- and Community-Level Interaction Insights into Carbon Utilization and Element Cycling Functions of Hydrothermarchaeota in Hydrothermal Sediment.</title>
        <authorList>
            <person name="Zhou Z."/>
            <person name="Liu Y."/>
            <person name="Xu W."/>
            <person name="Pan J."/>
            <person name="Luo Z.H."/>
            <person name="Li M."/>
        </authorList>
    </citation>
    <scope>NUCLEOTIDE SEQUENCE [LARGE SCALE GENOMIC DNA]</scope>
    <source>
        <strain evidence="14">SpSt-876</strain>
    </source>
</reference>
<evidence type="ECO:0000256" key="3">
    <source>
        <dbReference type="ARBA" id="ARBA00022598"/>
    </source>
</evidence>
<comment type="caution">
    <text evidence="14">The sequence shown here is derived from an EMBL/GenBank/DDBJ whole genome shotgun (WGS) entry which is preliminary data.</text>
</comment>
<dbReference type="Gene3D" id="3.40.50.880">
    <property type="match status" value="1"/>
</dbReference>
<dbReference type="FunFam" id="3.40.50.300:FF:000009">
    <property type="entry name" value="CTP synthase"/>
    <property type="match status" value="1"/>
</dbReference>
<dbReference type="HAMAP" id="MF_01227">
    <property type="entry name" value="PyrG"/>
    <property type="match status" value="1"/>
</dbReference>
<protein>
    <recommendedName>
        <fullName evidence="11">CTP synthase</fullName>
        <ecNumber evidence="11">6.3.4.2</ecNumber>
    </recommendedName>
    <alternativeName>
        <fullName evidence="11">Cytidine 5'-triphosphate synthase</fullName>
    </alternativeName>
    <alternativeName>
        <fullName evidence="11">Cytidine triphosphate synthetase</fullName>
        <shortName evidence="11">CTP synthetase</shortName>
        <shortName evidence="11">CTPS</shortName>
    </alternativeName>
    <alternativeName>
        <fullName evidence="11">UTP--ammonia ligase</fullName>
    </alternativeName>
</protein>
<keyword evidence="5 11" id="KW-0547">Nucleotide-binding</keyword>
<dbReference type="GO" id="GO:0005524">
    <property type="term" value="F:ATP binding"/>
    <property type="evidence" value="ECO:0007669"/>
    <property type="project" value="UniProtKB-KW"/>
</dbReference>
<feature type="binding site" evidence="11">
    <location>
        <position position="71"/>
    </location>
    <ligand>
        <name>ATP</name>
        <dbReference type="ChEBI" id="CHEBI:30616"/>
    </ligand>
</feature>
<dbReference type="EC" id="6.3.4.2" evidence="11"/>
<comment type="similarity">
    <text evidence="2 11">Belongs to the CTP synthase family.</text>
</comment>
<feature type="binding site" evidence="11">
    <location>
        <position position="222"/>
    </location>
    <ligand>
        <name>UTP</name>
        <dbReference type="ChEBI" id="CHEBI:46398"/>
    </ligand>
</feature>
<evidence type="ECO:0000259" key="13">
    <source>
        <dbReference type="Pfam" id="PF06418"/>
    </source>
</evidence>
<feature type="binding site" evidence="11">
    <location>
        <begin position="186"/>
        <end position="191"/>
    </location>
    <ligand>
        <name>CTP</name>
        <dbReference type="ChEBI" id="CHEBI:37563"/>
        <note>allosteric inhibitor</note>
    </ligand>
</feature>
<name>A0A7C6EC46_UNCW3</name>
<dbReference type="SUPFAM" id="SSF52540">
    <property type="entry name" value="P-loop containing nucleoside triphosphate hydrolases"/>
    <property type="match status" value="1"/>
</dbReference>
<sequence length="537" mass="60343">MAKYIFVTGGVVSSLGKGIATASIGLLLKNRGLKVSLQKFDPYINVDPGTMNPFQHGEVFVTEDGAETDLDLGHYERFIDENLSKDNNLTAGQIYQSVIEKERQGVFLGGTIQVVPHITGEIKERIRKLSNDVAVVITEIGGTVGDIEGLPFLEAARQMRLEEGKENVLYIHLTLVPYISASHEYKTKPTQHSVKELREIGIQPDIILCRTPAPLPSESREKIALFCNVAKEAVIEAVDTDNIYEIPLIFHEQNLDWLISQMLKLESKEPNLKEWREFVHKAKHPKATIEIGICGKYVTMPDAYKSVIEAVFHSATAQNLRANIHWIEAEEVKPDTVGDKLKSLSGLIVPGGFGIRGMEGKAEAITYARKEGIPFLGLCVGLQCAVIEFARNVCGMAGANSTEFDPQTKFPVIDFLPGQRRLRKKGGTMRLGAYPAVLKQNTKAYRIYGKDKIFERHRHRYEVNPKYLPRLEKYGLIARGISPGGEMTEIIELKNHPFFIATQFHPEFKSRVLRPHPLFSAFIRASYEYHQRNFQIS</sequence>
<feature type="active site" description="Nucleophile; for glutamine hydrolysis" evidence="11">
    <location>
        <position position="379"/>
    </location>
</feature>
<dbReference type="Pfam" id="PF00117">
    <property type="entry name" value="GATase"/>
    <property type="match status" value="1"/>
</dbReference>
<feature type="binding site" evidence="11">
    <location>
        <position position="13"/>
    </location>
    <ligand>
        <name>UTP</name>
        <dbReference type="ChEBI" id="CHEBI:46398"/>
    </ligand>
</feature>
<evidence type="ECO:0000256" key="6">
    <source>
        <dbReference type="ARBA" id="ARBA00022840"/>
    </source>
</evidence>
<feature type="active site" evidence="11">
    <location>
        <position position="507"/>
    </location>
</feature>
<dbReference type="GO" id="GO:0046872">
    <property type="term" value="F:metal ion binding"/>
    <property type="evidence" value="ECO:0007669"/>
    <property type="project" value="UniProtKB-KW"/>
</dbReference>
<keyword evidence="9 11" id="KW-0665">Pyrimidine biosynthesis</keyword>
<dbReference type="InterPro" id="IPR033828">
    <property type="entry name" value="GATase1_CTP_Synthase"/>
</dbReference>
<comment type="catalytic activity">
    <reaction evidence="11">
        <text>UTP + NH4(+) + ATP = CTP + ADP + phosphate + 2 H(+)</text>
        <dbReference type="Rhea" id="RHEA:16597"/>
        <dbReference type="ChEBI" id="CHEBI:15378"/>
        <dbReference type="ChEBI" id="CHEBI:28938"/>
        <dbReference type="ChEBI" id="CHEBI:30616"/>
        <dbReference type="ChEBI" id="CHEBI:37563"/>
        <dbReference type="ChEBI" id="CHEBI:43474"/>
        <dbReference type="ChEBI" id="CHEBI:46398"/>
        <dbReference type="ChEBI" id="CHEBI:456216"/>
    </reaction>
</comment>
<feature type="domain" description="Glutamine amidotransferase" evidence="12">
    <location>
        <begin position="300"/>
        <end position="524"/>
    </location>
</feature>
<organism evidence="14">
    <name type="scientific">candidate division WOR-3 bacterium</name>
    <dbReference type="NCBI Taxonomy" id="2052148"/>
    <lineage>
        <taxon>Bacteria</taxon>
        <taxon>Bacteria division WOR-3</taxon>
    </lineage>
</organism>
<keyword evidence="4 11" id="KW-0479">Metal-binding</keyword>
<keyword evidence="3 11" id="KW-0436">Ligase</keyword>
<dbReference type="NCBIfam" id="NF003792">
    <property type="entry name" value="PRK05380.1"/>
    <property type="match status" value="1"/>
</dbReference>
<dbReference type="Pfam" id="PF06418">
    <property type="entry name" value="CTP_synth_N"/>
    <property type="match status" value="1"/>
</dbReference>
<proteinExistence type="inferred from homology"/>
<feature type="binding site" evidence="11">
    <location>
        <position position="13"/>
    </location>
    <ligand>
        <name>CTP</name>
        <dbReference type="ChEBI" id="CHEBI:37563"/>
        <note>allosteric inhibitor</note>
    </ligand>
</feature>
<evidence type="ECO:0000256" key="11">
    <source>
        <dbReference type="HAMAP-Rule" id="MF_01227"/>
    </source>
</evidence>
<dbReference type="SUPFAM" id="SSF52317">
    <property type="entry name" value="Class I glutamine amidotransferase-like"/>
    <property type="match status" value="1"/>
</dbReference>
<evidence type="ECO:0000256" key="2">
    <source>
        <dbReference type="ARBA" id="ARBA00007533"/>
    </source>
</evidence>
<feature type="active site" evidence="11">
    <location>
        <position position="505"/>
    </location>
</feature>
<dbReference type="InterPro" id="IPR017926">
    <property type="entry name" value="GATASE"/>
</dbReference>
<dbReference type="UniPathway" id="UPA00159">
    <property type="reaction ID" value="UER00277"/>
</dbReference>
<dbReference type="InterPro" id="IPR027417">
    <property type="entry name" value="P-loop_NTPase"/>
</dbReference>
<feature type="binding site" evidence="11">
    <location>
        <position position="403"/>
    </location>
    <ligand>
        <name>L-glutamine</name>
        <dbReference type="ChEBI" id="CHEBI:58359"/>
    </ligand>
</feature>
<comment type="subunit">
    <text evidence="11">Homotetramer.</text>
</comment>
<comment type="caution">
    <text evidence="11">Lacks conserved residue(s) required for the propagation of feature annotation.</text>
</comment>
<evidence type="ECO:0000256" key="9">
    <source>
        <dbReference type="ARBA" id="ARBA00022975"/>
    </source>
</evidence>
<keyword evidence="6 11" id="KW-0067">ATP-binding</keyword>
<feature type="region of interest" description="Amidoligase domain" evidence="11">
    <location>
        <begin position="1"/>
        <end position="265"/>
    </location>
</feature>
<feature type="binding site" evidence="11">
    <location>
        <begin position="186"/>
        <end position="191"/>
    </location>
    <ligand>
        <name>UTP</name>
        <dbReference type="ChEBI" id="CHEBI:46398"/>
    </ligand>
</feature>
<gene>
    <name evidence="11" type="primary">pyrG</name>
    <name evidence="14" type="ORF">ENW73_02470</name>
</gene>
<dbReference type="AlphaFoldDB" id="A0A7C6EC46"/>
<feature type="binding site" evidence="11">
    <location>
        <begin position="146"/>
        <end position="148"/>
    </location>
    <ligand>
        <name>CTP</name>
        <dbReference type="ChEBI" id="CHEBI:37563"/>
        <note>allosteric inhibitor</note>
    </ligand>
</feature>
<feature type="binding site" evidence="11">
    <location>
        <position position="139"/>
    </location>
    <ligand>
        <name>Mg(2+)</name>
        <dbReference type="ChEBI" id="CHEBI:18420"/>
    </ligand>
</feature>
<evidence type="ECO:0000256" key="4">
    <source>
        <dbReference type="ARBA" id="ARBA00022723"/>
    </source>
</evidence>
<feature type="binding site" evidence="11">
    <location>
        <position position="71"/>
    </location>
    <ligand>
        <name>Mg(2+)</name>
        <dbReference type="ChEBI" id="CHEBI:18420"/>
    </ligand>
</feature>
<evidence type="ECO:0000256" key="8">
    <source>
        <dbReference type="ARBA" id="ARBA00022962"/>
    </source>
</evidence>
<comment type="pathway">
    <text evidence="1 11">Pyrimidine metabolism; CTP biosynthesis via de novo pathway; CTP from UDP: step 2/2.</text>
</comment>
<evidence type="ECO:0000259" key="12">
    <source>
        <dbReference type="Pfam" id="PF00117"/>
    </source>
</evidence>
<dbReference type="NCBIfam" id="TIGR00337">
    <property type="entry name" value="PyrG"/>
    <property type="match status" value="1"/>
</dbReference>
<evidence type="ECO:0000256" key="5">
    <source>
        <dbReference type="ARBA" id="ARBA00022741"/>
    </source>
</evidence>
<dbReference type="CDD" id="cd01746">
    <property type="entry name" value="GATase1_CTP_Synthase"/>
    <property type="match status" value="1"/>
</dbReference>
<dbReference type="PROSITE" id="PS51273">
    <property type="entry name" value="GATASE_TYPE_1"/>
    <property type="match status" value="1"/>
</dbReference>
<feature type="binding site" evidence="11">
    <location>
        <position position="460"/>
    </location>
    <ligand>
        <name>L-glutamine</name>
        <dbReference type="ChEBI" id="CHEBI:58359"/>
    </ligand>
</feature>
<feature type="binding site" evidence="11">
    <location>
        <position position="352"/>
    </location>
    <ligand>
        <name>L-glutamine</name>
        <dbReference type="ChEBI" id="CHEBI:58359"/>
    </ligand>
</feature>